<dbReference type="EMBL" id="AFYV02002061">
    <property type="protein sequence ID" value="KFG59904.1"/>
    <property type="molecule type" value="Genomic_DNA"/>
</dbReference>
<feature type="region of interest" description="Disordered" evidence="1">
    <location>
        <begin position="207"/>
        <end position="247"/>
    </location>
</feature>
<keyword evidence="2" id="KW-0472">Membrane</keyword>
<keyword evidence="2 3" id="KW-0812">Transmembrane</keyword>
<name>A0A086LTD6_TOXGO</name>
<evidence type="ECO:0000313" key="3">
    <source>
        <dbReference type="EMBL" id="KFG59904.1"/>
    </source>
</evidence>
<reference evidence="3 4" key="1">
    <citation type="submission" date="2014-05" db="EMBL/GenBank/DDBJ databases">
        <authorList>
            <person name="Sibley D."/>
            <person name="Venepally P."/>
            <person name="Karamycheva S."/>
            <person name="Hadjithomas M."/>
            <person name="Khan A."/>
            <person name="Brunk B."/>
            <person name="Roos D."/>
            <person name="Caler E."/>
            <person name="Lorenzi H."/>
        </authorList>
    </citation>
    <scope>NUCLEOTIDE SEQUENCE [LARGE SCALE GENOMIC DNA]</scope>
    <source>
        <strain evidence="3 4">RUB</strain>
    </source>
</reference>
<dbReference type="AlphaFoldDB" id="A0A086LTD6"/>
<evidence type="ECO:0000256" key="2">
    <source>
        <dbReference type="SAM" id="Phobius"/>
    </source>
</evidence>
<accession>A0A086LTD6</accession>
<evidence type="ECO:0000313" key="4">
    <source>
        <dbReference type="Proteomes" id="UP000028834"/>
    </source>
</evidence>
<keyword evidence="2" id="KW-1133">Transmembrane helix</keyword>
<dbReference type="OrthoDB" id="331220at2759"/>
<proteinExistence type="predicted"/>
<feature type="transmembrane region" description="Helical" evidence="2">
    <location>
        <begin position="303"/>
        <end position="325"/>
    </location>
</feature>
<sequence>MPLAVVGMAVFEQGGASGGPRPLDEMCEPRAFRSLKTETQNVSPSVFVKGLLTLEGHLRTCLTSLKDSCGAWTLPVLFLSGGVFGGVVASLTFRARMAAIKNQARSSGGFRDASCIESRFPPHIPPVAKTSPVVALQHASSDGLPLSQVPVSSVSSLPPRPSELLYSSLTRTEQDLCRVESPLFQSSSKEQGDGTPAAWLGESVSRTVQLPSEEPSTSSAGGVGASSSGKSSECQQKAGRKSDGDCQLHMVPETAANPYAVLMHEQRRNKRGWSSAFDDEDDCEGNQTGACPRPTELFTISELAQLFLLPAAALTVALGCTWTWMKKSCNLADANDVFQTAMWIKGVGAPPAAVTQQIAKRKEGCSPQD</sequence>
<feature type="transmembrane region" description="Helical" evidence="2">
    <location>
        <begin position="72"/>
        <end position="93"/>
    </location>
</feature>
<gene>
    <name evidence="3" type="ORF">TGRUB_254920</name>
</gene>
<dbReference type="Proteomes" id="UP000028834">
    <property type="component" value="Unassembled WGS sequence"/>
</dbReference>
<protein>
    <submittedName>
        <fullName evidence="3">Putative transmembrane protein</fullName>
    </submittedName>
</protein>
<evidence type="ECO:0000256" key="1">
    <source>
        <dbReference type="SAM" id="MobiDB-lite"/>
    </source>
</evidence>
<dbReference type="VEuPathDB" id="ToxoDB:TGRUB_254920"/>
<comment type="caution">
    <text evidence="3">The sequence shown here is derived from an EMBL/GenBank/DDBJ whole genome shotgun (WGS) entry which is preliminary data.</text>
</comment>
<feature type="compositionally biased region" description="Low complexity" evidence="1">
    <location>
        <begin position="216"/>
        <end position="232"/>
    </location>
</feature>
<organism evidence="3 4">
    <name type="scientific">Toxoplasma gondii RUB</name>
    <dbReference type="NCBI Taxonomy" id="935652"/>
    <lineage>
        <taxon>Eukaryota</taxon>
        <taxon>Sar</taxon>
        <taxon>Alveolata</taxon>
        <taxon>Apicomplexa</taxon>
        <taxon>Conoidasida</taxon>
        <taxon>Coccidia</taxon>
        <taxon>Eucoccidiorida</taxon>
        <taxon>Eimeriorina</taxon>
        <taxon>Sarcocystidae</taxon>
        <taxon>Toxoplasma</taxon>
    </lineage>
</organism>